<proteinExistence type="predicted"/>
<evidence type="ECO:0000313" key="2">
    <source>
        <dbReference type="WBParaSite" id="Hba_21188"/>
    </source>
</evidence>
<dbReference type="Proteomes" id="UP000095283">
    <property type="component" value="Unplaced"/>
</dbReference>
<sequence length="116" mass="12891">MNIVRKIETIGVLDSNPSISDTNLVLIDTTGVGLPSGKGKIEVGESYTFLPSFNIPALAPNMEVTNLMKSTYLLKISIGRAHNYVVAILKRFITDSSFYNYVLDSYYDSNRYRGDS</sequence>
<keyword evidence="1" id="KW-1185">Reference proteome</keyword>
<dbReference type="AlphaFoldDB" id="A0A1I7XUN3"/>
<organism evidence="1 2">
    <name type="scientific">Heterorhabditis bacteriophora</name>
    <name type="common">Entomopathogenic nematode worm</name>
    <dbReference type="NCBI Taxonomy" id="37862"/>
    <lineage>
        <taxon>Eukaryota</taxon>
        <taxon>Metazoa</taxon>
        <taxon>Ecdysozoa</taxon>
        <taxon>Nematoda</taxon>
        <taxon>Chromadorea</taxon>
        <taxon>Rhabditida</taxon>
        <taxon>Rhabditina</taxon>
        <taxon>Rhabditomorpha</taxon>
        <taxon>Strongyloidea</taxon>
        <taxon>Heterorhabditidae</taxon>
        <taxon>Heterorhabditis</taxon>
    </lineage>
</organism>
<evidence type="ECO:0000313" key="1">
    <source>
        <dbReference type="Proteomes" id="UP000095283"/>
    </source>
</evidence>
<accession>A0A1I7XUN3</accession>
<protein>
    <submittedName>
        <fullName evidence="2">Spore germination protein</fullName>
    </submittedName>
</protein>
<name>A0A1I7XUN3_HETBA</name>
<reference evidence="2" key="1">
    <citation type="submission" date="2016-11" db="UniProtKB">
        <authorList>
            <consortium name="WormBaseParasite"/>
        </authorList>
    </citation>
    <scope>IDENTIFICATION</scope>
</reference>
<dbReference type="WBParaSite" id="Hba_21188">
    <property type="protein sequence ID" value="Hba_21188"/>
    <property type="gene ID" value="Hba_21188"/>
</dbReference>